<dbReference type="PANTHER" id="PTHR31303:SF1">
    <property type="entry name" value="CTP-DEPENDENT DIACYLGLYCEROL KINASE 1"/>
    <property type="match status" value="1"/>
</dbReference>
<dbReference type="PANTHER" id="PTHR31303">
    <property type="entry name" value="CTP-DEPENDENT DIACYLGLYCEROL KINASE 1"/>
    <property type="match status" value="1"/>
</dbReference>
<evidence type="ECO:0000313" key="4">
    <source>
        <dbReference type="Proteomes" id="UP000054097"/>
    </source>
</evidence>
<feature type="compositionally biased region" description="Low complexity" evidence="1">
    <location>
        <begin position="25"/>
        <end position="43"/>
    </location>
</feature>
<dbReference type="HOGENOM" id="CLU_031477_1_1_1"/>
<dbReference type="Proteomes" id="UP000054097">
    <property type="component" value="Unassembled WGS sequence"/>
</dbReference>
<protein>
    <recommendedName>
        <fullName evidence="5">Phosphatidate cytidylyltransferase</fullName>
    </recommendedName>
</protein>
<keyword evidence="2" id="KW-0812">Transmembrane</keyword>
<evidence type="ECO:0000313" key="3">
    <source>
        <dbReference type="EMBL" id="KIM24980.1"/>
    </source>
</evidence>
<organism evidence="3 4">
    <name type="scientific">Serendipita vermifera MAFF 305830</name>
    <dbReference type="NCBI Taxonomy" id="933852"/>
    <lineage>
        <taxon>Eukaryota</taxon>
        <taxon>Fungi</taxon>
        <taxon>Dikarya</taxon>
        <taxon>Basidiomycota</taxon>
        <taxon>Agaricomycotina</taxon>
        <taxon>Agaricomycetes</taxon>
        <taxon>Sebacinales</taxon>
        <taxon>Serendipitaceae</taxon>
        <taxon>Serendipita</taxon>
    </lineage>
</organism>
<feature type="region of interest" description="Disordered" evidence="1">
    <location>
        <begin position="1"/>
        <end position="47"/>
    </location>
</feature>
<feature type="transmembrane region" description="Helical" evidence="2">
    <location>
        <begin position="211"/>
        <end position="228"/>
    </location>
</feature>
<reference evidence="3 4" key="1">
    <citation type="submission" date="2014-04" db="EMBL/GenBank/DDBJ databases">
        <authorList>
            <consortium name="DOE Joint Genome Institute"/>
            <person name="Kuo A."/>
            <person name="Zuccaro A."/>
            <person name="Kohler A."/>
            <person name="Nagy L.G."/>
            <person name="Floudas D."/>
            <person name="Copeland A."/>
            <person name="Barry K.W."/>
            <person name="Cichocki N."/>
            <person name="Veneault-Fourrey C."/>
            <person name="LaButti K."/>
            <person name="Lindquist E.A."/>
            <person name="Lipzen A."/>
            <person name="Lundell T."/>
            <person name="Morin E."/>
            <person name="Murat C."/>
            <person name="Sun H."/>
            <person name="Tunlid A."/>
            <person name="Henrissat B."/>
            <person name="Grigoriev I.V."/>
            <person name="Hibbett D.S."/>
            <person name="Martin F."/>
            <person name="Nordberg H.P."/>
            <person name="Cantor M.N."/>
            <person name="Hua S.X."/>
        </authorList>
    </citation>
    <scope>NUCLEOTIDE SEQUENCE [LARGE SCALE GENOMIC DNA]</scope>
    <source>
        <strain evidence="3 4">MAFF 305830</strain>
    </source>
</reference>
<accession>A0A0C3AK75</accession>
<evidence type="ECO:0000256" key="1">
    <source>
        <dbReference type="SAM" id="MobiDB-lite"/>
    </source>
</evidence>
<feature type="transmembrane region" description="Helical" evidence="2">
    <location>
        <begin position="323"/>
        <end position="341"/>
    </location>
</feature>
<dbReference type="AlphaFoldDB" id="A0A0C3AK75"/>
<feature type="transmembrane region" description="Helical" evidence="2">
    <location>
        <begin position="259"/>
        <end position="287"/>
    </location>
</feature>
<dbReference type="STRING" id="933852.A0A0C3AK75"/>
<reference evidence="4" key="2">
    <citation type="submission" date="2015-01" db="EMBL/GenBank/DDBJ databases">
        <title>Evolutionary Origins and Diversification of the Mycorrhizal Mutualists.</title>
        <authorList>
            <consortium name="DOE Joint Genome Institute"/>
            <consortium name="Mycorrhizal Genomics Consortium"/>
            <person name="Kohler A."/>
            <person name="Kuo A."/>
            <person name="Nagy L.G."/>
            <person name="Floudas D."/>
            <person name="Copeland A."/>
            <person name="Barry K.W."/>
            <person name="Cichocki N."/>
            <person name="Veneault-Fourrey C."/>
            <person name="LaButti K."/>
            <person name="Lindquist E.A."/>
            <person name="Lipzen A."/>
            <person name="Lundell T."/>
            <person name="Morin E."/>
            <person name="Murat C."/>
            <person name="Riley R."/>
            <person name="Ohm R."/>
            <person name="Sun H."/>
            <person name="Tunlid A."/>
            <person name="Henrissat B."/>
            <person name="Grigoriev I.V."/>
            <person name="Hibbett D.S."/>
            <person name="Martin F."/>
        </authorList>
    </citation>
    <scope>NUCLEOTIDE SEQUENCE [LARGE SCALE GENOMIC DNA]</scope>
    <source>
        <strain evidence="4">MAFF 305830</strain>
    </source>
</reference>
<proteinExistence type="predicted"/>
<evidence type="ECO:0008006" key="5">
    <source>
        <dbReference type="Google" id="ProtNLM"/>
    </source>
</evidence>
<name>A0A0C3AK75_SERVB</name>
<dbReference type="GO" id="GO:0004143">
    <property type="term" value="F:ATP-dependent diacylglycerol kinase activity"/>
    <property type="evidence" value="ECO:0007669"/>
    <property type="project" value="InterPro"/>
</dbReference>
<sequence length="460" mass="49965">MPAAITRQRSTSRSSTRRPESPIKRSSSARLSRSARSPSPFSLNTSHNEMPAALSMDVDPTVILKPGQPIRRRSTRLSATTANASTGVANGTAKKASMKRSVSTNGHEIKPTDSIDELEELQTKVLPAVAAVPNGHTPDVLATEYRNNEEGHEATVALAPTSSLKAGDLRASPLASVKPKIDWEVPRKALHSSIGVVVLALYASSFTIPPLVSVLSVLLVAIFVLDLIRLNNPRFEELYELVCGPLMRESEKHKINGTVWYLIGVIFVLTFYPADIAVVSILILSWADTAASTIGRLWGRYTPPLPRRIPYIGLKFAPRKSTAGYAAAFIMGGIITAIFLGNHASHTAGYESLDTTSLPSLSWSELQSSSWAEIWAWALSFTNFVDTPVSQTPSSWKWDQRVGGGWPGLLVLGLWSGFVTAVSEAMDLEETDDNLTLPVLSGLGICAYVNLLKYIDQRML</sequence>
<feature type="compositionally biased region" description="Low complexity" evidence="1">
    <location>
        <begin position="1"/>
        <end position="14"/>
    </location>
</feature>
<dbReference type="GO" id="GO:0006654">
    <property type="term" value="P:phosphatidic acid biosynthetic process"/>
    <property type="evidence" value="ECO:0007669"/>
    <property type="project" value="TreeGrafter"/>
</dbReference>
<keyword evidence="2" id="KW-0472">Membrane</keyword>
<keyword evidence="4" id="KW-1185">Reference proteome</keyword>
<feature type="transmembrane region" description="Helical" evidence="2">
    <location>
        <begin position="435"/>
        <end position="455"/>
    </location>
</feature>
<dbReference type="GO" id="GO:0005789">
    <property type="term" value="C:endoplasmic reticulum membrane"/>
    <property type="evidence" value="ECO:0007669"/>
    <property type="project" value="TreeGrafter"/>
</dbReference>
<keyword evidence="2" id="KW-1133">Transmembrane helix</keyword>
<feature type="transmembrane region" description="Helical" evidence="2">
    <location>
        <begin position="404"/>
        <end position="423"/>
    </location>
</feature>
<dbReference type="OrthoDB" id="5673at2759"/>
<gene>
    <name evidence="3" type="ORF">M408DRAFT_331452</name>
</gene>
<dbReference type="InterPro" id="IPR037997">
    <property type="entry name" value="Dgk1-like"/>
</dbReference>
<evidence type="ECO:0000256" key="2">
    <source>
        <dbReference type="SAM" id="Phobius"/>
    </source>
</evidence>
<feature type="region of interest" description="Disordered" evidence="1">
    <location>
        <begin position="87"/>
        <end position="110"/>
    </location>
</feature>
<dbReference type="EMBL" id="KN824318">
    <property type="protein sequence ID" value="KIM24980.1"/>
    <property type="molecule type" value="Genomic_DNA"/>
</dbReference>